<organism evidence="1 2">
    <name type="scientific">Sphingomonas cavernae</name>
    <dbReference type="NCBI Taxonomy" id="2320861"/>
    <lineage>
        <taxon>Bacteria</taxon>
        <taxon>Pseudomonadati</taxon>
        <taxon>Pseudomonadota</taxon>
        <taxon>Alphaproteobacteria</taxon>
        <taxon>Sphingomonadales</taxon>
        <taxon>Sphingomonadaceae</taxon>
        <taxon>Sphingomonas</taxon>
    </lineage>
</organism>
<name>A0A418WMT9_9SPHN</name>
<sequence length="90" mass="8722">MLLIGGAVPAIAQDQPAPDSEKAAAVSVGATVVDTTGAPVGTVESVADDMAVISTGAAKVRVPVSALAAGEKGLTIGITKAELEAKAKPQ</sequence>
<dbReference type="SUPFAM" id="SSF50346">
    <property type="entry name" value="PRC-barrel domain"/>
    <property type="match status" value="1"/>
</dbReference>
<proteinExistence type="predicted"/>
<reference evidence="1 2" key="1">
    <citation type="submission" date="2018-09" db="EMBL/GenBank/DDBJ databases">
        <authorList>
            <person name="Zhu H."/>
        </authorList>
    </citation>
    <scope>NUCLEOTIDE SEQUENCE [LARGE SCALE GENOMIC DNA]</scope>
    <source>
        <strain evidence="1 2">K2R01-6</strain>
    </source>
</reference>
<evidence type="ECO:0008006" key="3">
    <source>
        <dbReference type="Google" id="ProtNLM"/>
    </source>
</evidence>
<accession>A0A418WMT9</accession>
<dbReference type="AlphaFoldDB" id="A0A418WMT9"/>
<evidence type="ECO:0000313" key="2">
    <source>
        <dbReference type="Proteomes" id="UP000286100"/>
    </source>
</evidence>
<comment type="caution">
    <text evidence="1">The sequence shown here is derived from an EMBL/GenBank/DDBJ whole genome shotgun (WGS) entry which is preliminary data.</text>
</comment>
<keyword evidence="2" id="KW-1185">Reference proteome</keyword>
<dbReference type="EMBL" id="QYUM01000003">
    <property type="protein sequence ID" value="RJF91320.1"/>
    <property type="molecule type" value="Genomic_DNA"/>
</dbReference>
<dbReference type="InterPro" id="IPR011033">
    <property type="entry name" value="PRC_barrel-like_sf"/>
</dbReference>
<gene>
    <name evidence="1" type="ORF">D3876_14535</name>
</gene>
<protein>
    <recommendedName>
        <fullName evidence="3">PRC-barrel domain-containing protein</fullName>
    </recommendedName>
</protein>
<evidence type="ECO:0000313" key="1">
    <source>
        <dbReference type="EMBL" id="RJF91320.1"/>
    </source>
</evidence>
<dbReference type="Proteomes" id="UP000286100">
    <property type="component" value="Unassembled WGS sequence"/>
</dbReference>